<feature type="region of interest" description="Disordered" evidence="1">
    <location>
        <begin position="164"/>
        <end position="264"/>
    </location>
</feature>
<feature type="compositionally biased region" description="Low complexity" evidence="1">
    <location>
        <begin position="94"/>
        <end position="107"/>
    </location>
</feature>
<name>A0A6J4N7U2_9ACTN</name>
<feature type="compositionally biased region" description="Basic and acidic residues" evidence="1">
    <location>
        <begin position="200"/>
        <end position="213"/>
    </location>
</feature>
<feature type="non-terminal residue" evidence="2">
    <location>
        <position position="1"/>
    </location>
</feature>
<evidence type="ECO:0000256" key="1">
    <source>
        <dbReference type="SAM" id="MobiDB-lite"/>
    </source>
</evidence>
<gene>
    <name evidence="2" type="ORF">AVDCRST_MAG47-1854</name>
</gene>
<organism evidence="2">
    <name type="scientific">uncultured Nocardioidaceae bacterium</name>
    <dbReference type="NCBI Taxonomy" id="253824"/>
    <lineage>
        <taxon>Bacteria</taxon>
        <taxon>Bacillati</taxon>
        <taxon>Actinomycetota</taxon>
        <taxon>Actinomycetes</taxon>
        <taxon>Propionibacteriales</taxon>
        <taxon>Nocardioidaceae</taxon>
        <taxon>environmental samples</taxon>
    </lineage>
</organism>
<dbReference type="EMBL" id="CADCUK010000125">
    <property type="protein sequence ID" value="CAA9377283.1"/>
    <property type="molecule type" value="Genomic_DNA"/>
</dbReference>
<feature type="compositionally biased region" description="Basic and acidic residues" evidence="1">
    <location>
        <begin position="124"/>
        <end position="145"/>
    </location>
</feature>
<feature type="region of interest" description="Disordered" evidence="1">
    <location>
        <begin position="1"/>
        <end position="145"/>
    </location>
</feature>
<feature type="compositionally biased region" description="Basic and acidic residues" evidence="1">
    <location>
        <begin position="177"/>
        <end position="186"/>
    </location>
</feature>
<feature type="non-terminal residue" evidence="2">
    <location>
        <position position="336"/>
    </location>
</feature>
<dbReference type="AlphaFoldDB" id="A0A6J4N7U2"/>
<accession>A0A6J4N7U2</accession>
<evidence type="ECO:0000313" key="2">
    <source>
        <dbReference type="EMBL" id="CAA9377283.1"/>
    </source>
</evidence>
<feature type="compositionally biased region" description="Basic residues" evidence="1">
    <location>
        <begin position="1"/>
        <end position="13"/>
    </location>
</feature>
<protein>
    <submittedName>
        <fullName evidence="2">Dipeptide transport system permease protein DppC</fullName>
    </submittedName>
</protein>
<sequence length="336" mass="36686">DRKSRRAGGSGRRGRPERLRRGHGTLPDPDRLRPAPQGQGRGRLRDDHARHGRAGGARPGDRRCVGHLLRHQGPRRPESQRGPRVRRLPGDRTPAAPVHVGAPVGARPQDRRRQPRLPALRAPDLAHRGPGRHDLLDGHRAGDRPGGRLLPRMGRHGPVVHHRPVPLVPVPAGHAGPRADPHLERRQRPRQAGPRPVHRAHLDPRHLRLDGARPPHQGPGPLPARARVHPGGRGHRGADAADPLQGAPAQHGRADRRRDLAGAPRLRGRRGAVVVPRSRPHRHAVARQDACRRGALLQGLRPVSLDAGCDHRNPDAGPEPARGLHPGRVRPQDSSM</sequence>
<feature type="compositionally biased region" description="Basic residues" evidence="1">
    <location>
        <begin position="226"/>
        <end position="235"/>
    </location>
</feature>
<reference evidence="2" key="1">
    <citation type="submission" date="2020-02" db="EMBL/GenBank/DDBJ databases">
        <authorList>
            <person name="Meier V. D."/>
        </authorList>
    </citation>
    <scope>NUCLEOTIDE SEQUENCE</scope>
    <source>
        <strain evidence="2">AVDCRST_MAG47</strain>
    </source>
</reference>
<feature type="region of interest" description="Disordered" evidence="1">
    <location>
        <begin position="305"/>
        <end position="336"/>
    </location>
</feature>
<proteinExistence type="predicted"/>